<dbReference type="InterPro" id="IPR008030">
    <property type="entry name" value="NmrA-like"/>
</dbReference>
<dbReference type="InterPro" id="IPR036291">
    <property type="entry name" value="NAD(P)-bd_dom_sf"/>
</dbReference>
<name>A0AAD7A732_9AGAR</name>
<keyword evidence="3" id="KW-0560">Oxidoreductase</keyword>
<dbReference type="SUPFAM" id="SSF51735">
    <property type="entry name" value="NAD(P)-binding Rossmann-fold domains"/>
    <property type="match status" value="1"/>
</dbReference>
<evidence type="ECO:0000256" key="4">
    <source>
        <dbReference type="SAM" id="MobiDB-lite"/>
    </source>
</evidence>
<dbReference type="Gene3D" id="3.40.50.720">
    <property type="entry name" value="NAD(P)-binding Rossmann-like Domain"/>
    <property type="match status" value="1"/>
</dbReference>
<dbReference type="GO" id="GO:0016491">
    <property type="term" value="F:oxidoreductase activity"/>
    <property type="evidence" value="ECO:0007669"/>
    <property type="project" value="UniProtKB-KW"/>
</dbReference>
<keyword evidence="2" id="KW-0521">NADP</keyword>
<evidence type="ECO:0000313" key="7">
    <source>
        <dbReference type="Proteomes" id="UP001218218"/>
    </source>
</evidence>
<dbReference type="InterPro" id="IPR051609">
    <property type="entry name" value="NmrA/Isoflavone_reductase-like"/>
</dbReference>
<evidence type="ECO:0000313" key="6">
    <source>
        <dbReference type="EMBL" id="KAJ7350869.1"/>
    </source>
</evidence>
<proteinExistence type="inferred from homology"/>
<sequence>MSVYKSFAVVGGGHIGLPILAALAAKNAAVILLSRPGTSTKTGIPSGVPVIQVDFSDAAAVAAVLKEHNVDVVVSTISGTAIMAQKPLVDAAKLAGVKLFVPSEYGMASNAHTAEVLGGQNTIAAYLKSAGVPSTRIYAGTKCGVIQVGLFTEFIPWLFEDGKLKVIRGKGDIPVSFTSIPDMSGFVAHVLTTVPPSELEDRTLRLEGERSSFNGLAAQFTNISVEHVDSIAGEGADFKALLLQALATGPGSSGWDGARKAEGTRNNAAGSANALSPGHQWQTIKQVHKL</sequence>
<dbReference type="Pfam" id="PF05368">
    <property type="entry name" value="NmrA"/>
    <property type="match status" value="1"/>
</dbReference>
<dbReference type="PANTHER" id="PTHR47706">
    <property type="entry name" value="NMRA-LIKE FAMILY PROTEIN"/>
    <property type="match status" value="1"/>
</dbReference>
<keyword evidence="7" id="KW-1185">Reference proteome</keyword>
<evidence type="ECO:0000259" key="5">
    <source>
        <dbReference type="Pfam" id="PF05368"/>
    </source>
</evidence>
<evidence type="ECO:0000256" key="1">
    <source>
        <dbReference type="ARBA" id="ARBA00005725"/>
    </source>
</evidence>
<evidence type="ECO:0000256" key="2">
    <source>
        <dbReference type="ARBA" id="ARBA00022857"/>
    </source>
</evidence>
<dbReference type="Proteomes" id="UP001218218">
    <property type="component" value="Unassembled WGS sequence"/>
</dbReference>
<evidence type="ECO:0000256" key="3">
    <source>
        <dbReference type="ARBA" id="ARBA00023002"/>
    </source>
</evidence>
<feature type="region of interest" description="Disordered" evidence="4">
    <location>
        <begin position="251"/>
        <end position="278"/>
    </location>
</feature>
<gene>
    <name evidence="6" type="ORF">DFH08DRAFT_1078970</name>
</gene>
<comment type="similarity">
    <text evidence="1">Belongs to the NmrA-type oxidoreductase family. Isoflavone reductase subfamily.</text>
</comment>
<reference evidence="6" key="1">
    <citation type="submission" date="2023-03" db="EMBL/GenBank/DDBJ databases">
        <title>Massive genome expansion in bonnet fungi (Mycena s.s.) driven by repeated elements and novel gene families across ecological guilds.</title>
        <authorList>
            <consortium name="Lawrence Berkeley National Laboratory"/>
            <person name="Harder C.B."/>
            <person name="Miyauchi S."/>
            <person name="Viragh M."/>
            <person name="Kuo A."/>
            <person name="Thoen E."/>
            <person name="Andreopoulos B."/>
            <person name="Lu D."/>
            <person name="Skrede I."/>
            <person name="Drula E."/>
            <person name="Henrissat B."/>
            <person name="Morin E."/>
            <person name="Kohler A."/>
            <person name="Barry K."/>
            <person name="LaButti K."/>
            <person name="Morin E."/>
            <person name="Salamov A."/>
            <person name="Lipzen A."/>
            <person name="Mereny Z."/>
            <person name="Hegedus B."/>
            <person name="Baldrian P."/>
            <person name="Stursova M."/>
            <person name="Weitz H."/>
            <person name="Taylor A."/>
            <person name="Grigoriev I.V."/>
            <person name="Nagy L.G."/>
            <person name="Martin F."/>
            <person name="Kauserud H."/>
        </authorList>
    </citation>
    <scope>NUCLEOTIDE SEQUENCE</scope>
    <source>
        <strain evidence="6">CBHHK002</strain>
    </source>
</reference>
<feature type="domain" description="NmrA-like" evidence="5">
    <location>
        <begin position="8"/>
        <end position="228"/>
    </location>
</feature>
<dbReference type="AlphaFoldDB" id="A0AAD7A732"/>
<dbReference type="PANTHER" id="PTHR47706:SF4">
    <property type="entry name" value="NMRA-LIKE DOMAIN-CONTAINING PROTEIN"/>
    <property type="match status" value="1"/>
</dbReference>
<dbReference type="EMBL" id="JARIHO010000014">
    <property type="protein sequence ID" value="KAJ7350869.1"/>
    <property type="molecule type" value="Genomic_DNA"/>
</dbReference>
<feature type="compositionally biased region" description="Polar residues" evidence="4">
    <location>
        <begin position="264"/>
        <end position="278"/>
    </location>
</feature>
<protein>
    <recommendedName>
        <fullName evidence="5">NmrA-like domain-containing protein</fullName>
    </recommendedName>
</protein>
<organism evidence="6 7">
    <name type="scientific">Mycena albidolilacea</name>
    <dbReference type="NCBI Taxonomy" id="1033008"/>
    <lineage>
        <taxon>Eukaryota</taxon>
        <taxon>Fungi</taxon>
        <taxon>Dikarya</taxon>
        <taxon>Basidiomycota</taxon>
        <taxon>Agaricomycotina</taxon>
        <taxon>Agaricomycetes</taxon>
        <taxon>Agaricomycetidae</taxon>
        <taxon>Agaricales</taxon>
        <taxon>Marasmiineae</taxon>
        <taxon>Mycenaceae</taxon>
        <taxon>Mycena</taxon>
    </lineage>
</organism>
<accession>A0AAD7A732</accession>
<comment type="caution">
    <text evidence="6">The sequence shown here is derived from an EMBL/GenBank/DDBJ whole genome shotgun (WGS) entry which is preliminary data.</text>
</comment>